<organism evidence="2 3">
    <name type="scientific">Romanomermis culicivorax</name>
    <name type="common">Nematode worm</name>
    <dbReference type="NCBI Taxonomy" id="13658"/>
    <lineage>
        <taxon>Eukaryota</taxon>
        <taxon>Metazoa</taxon>
        <taxon>Ecdysozoa</taxon>
        <taxon>Nematoda</taxon>
        <taxon>Enoplea</taxon>
        <taxon>Dorylaimia</taxon>
        <taxon>Mermithida</taxon>
        <taxon>Mermithoidea</taxon>
        <taxon>Mermithidae</taxon>
        <taxon>Romanomermis</taxon>
    </lineage>
</organism>
<keyword evidence="2" id="KW-1185">Reference proteome</keyword>
<feature type="signal peptide" evidence="1">
    <location>
        <begin position="1"/>
        <end position="21"/>
    </location>
</feature>
<dbReference type="WBParaSite" id="nRc.2.0.1.t45302-RA">
    <property type="protein sequence ID" value="nRc.2.0.1.t45302-RA"/>
    <property type="gene ID" value="nRc.2.0.1.g45302"/>
</dbReference>
<reference evidence="3" key="1">
    <citation type="submission" date="2022-11" db="UniProtKB">
        <authorList>
            <consortium name="WormBaseParasite"/>
        </authorList>
    </citation>
    <scope>IDENTIFICATION</scope>
</reference>
<evidence type="ECO:0000256" key="1">
    <source>
        <dbReference type="SAM" id="SignalP"/>
    </source>
</evidence>
<dbReference type="Proteomes" id="UP000887565">
    <property type="component" value="Unplaced"/>
</dbReference>
<dbReference type="AlphaFoldDB" id="A0A915L469"/>
<evidence type="ECO:0000313" key="3">
    <source>
        <dbReference type="WBParaSite" id="nRc.2.0.1.t45302-RA"/>
    </source>
</evidence>
<evidence type="ECO:0000313" key="2">
    <source>
        <dbReference type="Proteomes" id="UP000887565"/>
    </source>
</evidence>
<feature type="chain" id="PRO_5038012715" evidence="1">
    <location>
        <begin position="22"/>
        <end position="92"/>
    </location>
</feature>
<keyword evidence="1" id="KW-0732">Signal</keyword>
<name>A0A915L469_ROMCU</name>
<protein>
    <submittedName>
        <fullName evidence="3">Secreted protein</fullName>
    </submittedName>
</protein>
<accession>A0A915L469</accession>
<proteinExistence type="predicted"/>
<sequence length="92" mass="9850">MINSGAATLVLILMLISTNLCCSPKGPPMSHTNTTTIIWKLRYSLSCSSARAQSPIQKRKILGFSSPTVDDYTSELGLIFSIKPAPGHVEAA</sequence>